<dbReference type="RefSeq" id="XP_018664622.1">
    <property type="nucleotide sequence ID" value="XM_018802266.2"/>
</dbReference>
<evidence type="ECO:0000313" key="2">
    <source>
        <dbReference type="EMBL" id="PON28315.1"/>
    </source>
</evidence>
<sequence>MRKSRQYHQALLASGLAAGLCPICCTEPQLAGSPAASMYHTCRYSVGRGNPQRAGKKTLGGAAGVPRPVPKAACRTPVLGSAHAQRSQHSTDVDMMPIAVSAGETLDDKRDPPPDKIRTKLALQNKRGRAYGVSDYGKVVQYTSIAVAFNGVWHDMIYSTRIIVILRPIRSPASMCA</sequence>
<reference evidence="2 3" key="1">
    <citation type="journal article" date="2016" name="Genome Announc.">
        <title>Draft Whole-Genome Sequence of Trichoderma gamsii T6085, a Promising Biocontrol Agent of Fusarium Head Blight on Wheat.</title>
        <authorList>
            <person name="Baroncelli R."/>
            <person name="Zapparata A."/>
            <person name="Piaggeschi G."/>
            <person name="Sarrocco S."/>
            <person name="Vannacci G."/>
        </authorList>
    </citation>
    <scope>NUCLEOTIDE SEQUENCE [LARGE SCALE GENOMIC DNA]</scope>
    <source>
        <strain evidence="2 3">T6085</strain>
    </source>
</reference>
<dbReference type="EMBL" id="JPDN02000007">
    <property type="protein sequence ID" value="PON28315.1"/>
    <property type="molecule type" value="Genomic_DNA"/>
</dbReference>
<evidence type="ECO:0000256" key="1">
    <source>
        <dbReference type="SAM" id="SignalP"/>
    </source>
</evidence>
<dbReference type="GeneID" id="29982349"/>
<dbReference type="AlphaFoldDB" id="A0A2P4ZVM4"/>
<accession>A0A2P4ZVM4</accession>
<protein>
    <submittedName>
        <fullName evidence="2">Uncharacterized protein</fullName>
    </submittedName>
</protein>
<keyword evidence="1" id="KW-0732">Signal</keyword>
<name>A0A2P4ZVM4_9HYPO</name>
<proteinExistence type="predicted"/>
<gene>
    <name evidence="2" type="ORF">TGAM01_v202809</name>
</gene>
<dbReference type="Proteomes" id="UP000054821">
    <property type="component" value="Unassembled WGS sequence"/>
</dbReference>
<keyword evidence="3" id="KW-1185">Reference proteome</keyword>
<feature type="chain" id="PRO_5015179436" evidence="1">
    <location>
        <begin position="27"/>
        <end position="177"/>
    </location>
</feature>
<comment type="caution">
    <text evidence="2">The sequence shown here is derived from an EMBL/GenBank/DDBJ whole genome shotgun (WGS) entry which is preliminary data.</text>
</comment>
<organism evidence="2 3">
    <name type="scientific">Trichoderma gamsii</name>
    <dbReference type="NCBI Taxonomy" id="398673"/>
    <lineage>
        <taxon>Eukaryota</taxon>
        <taxon>Fungi</taxon>
        <taxon>Dikarya</taxon>
        <taxon>Ascomycota</taxon>
        <taxon>Pezizomycotina</taxon>
        <taxon>Sordariomycetes</taxon>
        <taxon>Hypocreomycetidae</taxon>
        <taxon>Hypocreales</taxon>
        <taxon>Hypocreaceae</taxon>
        <taxon>Trichoderma</taxon>
    </lineage>
</organism>
<feature type="signal peptide" evidence="1">
    <location>
        <begin position="1"/>
        <end position="26"/>
    </location>
</feature>
<evidence type="ECO:0000313" key="3">
    <source>
        <dbReference type="Proteomes" id="UP000054821"/>
    </source>
</evidence>